<sequence length="139" mass="15582">MTRTPADKYISLTNTLEPLDPTEVDHIYNELEPADPTLLDGEWDMHVIDTGHPAQALAEDILPLLSTMDFNEEAEKVHRIKFHGAAGSLVIPDDPGSTHRFRYVDASTIAATNDYRAYYGNSGVLHFYLTRAEDPCYIC</sequence>
<name>A0A9W5Z1T0_9EURO</name>
<dbReference type="Gene3D" id="2.40.128.580">
    <property type="entry name" value="GXWXG domain"/>
    <property type="match status" value="1"/>
</dbReference>
<dbReference type="Proteomes" id="UP001143548">
    <property type="component" value="Unassembled WGS sequence"/>
</dbReference>
<accession>A0A9W5Z1T0</accession>
<reference evidence="1" key="1">
    <citation type="submission" date="2022-07" db="EMBL/GenBank/DDBJ databases">
        <title>Taxonomy of Aspergillus series Nigri: significant species reduction supported by multi-species coalescent approaches.</title>
        <authorList>
            <person name="Bian C."/>
            <person name="Kusuya Y."/>
            <person name="Sklenar F."/>
            <person name="D'hooge E."/>
            <person name="Yaguchi T."/>
            <person name="Takahashi H."/>
            <person name="Hubka V."/>
        </authorList>
    </citation>
    <scope>NUCLEOTIDE SEQUENCE</scope>
    <source>
        <strain evidence="1">CBS 733.88</strain>
    </source>
</reference>
<comment type="caution">
    <text evidence="1">The sequence shown here is derived from an EMBL/GenBank/DDBJ whole genome shotgun (WGS) entry which is preliminary data.</text>
</comment>
<dbReference type="EMBL" id="BROQ01000172">
    <property type="protein sequence ID" value="GKZ26948.1"/>
    <property type="molecule type" value="Genomic_DNA"/>
</dbReference>
<protein>
    <recommendedName>
        <fullName evidence="3">GXWXG domain-containing protein</fullName>
    </recommendedName>
</protein>
<evidence type="ECO:0008006" key="3">
    <source>
        <dbReference type="Google" id="ProtNLM"/>
    </source>
</evidence>
<organism evidence="1 2">
    <name type="scientific">Aspergillus brasiliensis</name>
    <dbReference type="NCBI Taxonomy" id="319629"/>
    <lineage>
        <taxon>Eukaryota</taxon>
        <taxon>Fungi</taxon>
        <taxon>Dikarya</taxon>
        <taxon>Ascomycota</taxon>
        <taxon>Pezizomycotina</taxon>
        <taxon>Eurotiomycetes</taxon>
        <taxon>Eurotiomycetidae</taxon>
        <taxon>Eurotiales</taxon>
        <taxon>Aspergillaceae</taxon>
        <taxon>Aspergillus</taxon>
        <taxon>Aspergillus subgen. Circumdati</taxon>
    </lineage>
</organism>
<evidence type="ECO:0000313" key="1">
    <source>
        <dbReference type="EMBL" id="GKZ26948.1"/>
    </source>
</evidence>
<dbReference type="AlphaFoldDB" id="A0A9W5Z1T0"/>
<evidence type="ECO:0000313" key="2">
    <source>
        <dbReference type="Proteomes" id="UP001143548"/>
    </source>
</evidence>
<gene>
    <name evidence="1" type="ORF">AbraCBS73388_003464</name>
</gene>
<proteinExistence type="predicted"/>